<dbReference type="GO" id="GO:0005886">
    <property type="term" value="C:plasma membrane"/>
    <property type="evidence" value="ECO:0007669"/>
    <property type="project" value="TreeGrafter"/>
</dbReference>
<keyword evidence="5" id="KW-0411">Iron-sulfur</keyword>
<dbReference type="Gene3D" id="1.10.1060.10">
    <property type="entry name" value="Alpha-helical ferredoxin"/>
    <property type="match status" value="1"/>
</dbReference>
<evidence type="ECO:0000256" key="2">
    <source>
        <dbReference type="ARBA" id="ARBA00022723"/>
    </source>
</evidence>
<reference evidence="8 9" key="1">
    <citation type="submission" date="2009-01" db="EMBL/GenBank/DDBJ databases">
        <authorList>
            <person name="Qin X."/>
            <person name="Bachman B."/>
            <person name="Battles P."/>
            <person name="Bell A."/>
            <person name="Bess C."/>
            <person name="Bickham C."/>
            <person name="Chaboub L."/>
            <person name="Chen D."/>
            <person name="Coyle M."/>
            <person name="Deiros D.R."/>
            <person name="Dinh H."/>
            <person name="Forbes L."/>
            <person name="Fowler G."/>
            <person name="Francisco L."/>
            <person name="Fu Q."/>
            <person name="Gubbala S."/>
            <person name="Hale W."/>
            <person name="Han Y."/>
            <person name="Hemphill L."/>
            <person name="Highlander S.K."/>
            <person name="Hirani K."/>
            <person name="Hogues M."/>
            <person name="Jackson L."/>
            <person name="Jakkamsetti A."/>
            <person name="Javaid M."/>
            <person name="Jiang H."/>
            <person name="Korchina V."/>
            <person name="Kovar C."/>
            <person name="Lara F."/>
            <person name="Lee S."/>
            <person name="Mata R."/>
            <person name="Mathew T."/>
            <person name="Moen C."/>
            <person name="Morales K."/>
            <person name="Munidasa M."/>
            <person name="Nazareth L."/>
            <person name="Ngo R."/>
            <person name="Nguyen L."/>
            <person name="Okwuonu G."/>
            <person name="Ongeri F."/>
            <person name="Patil S."/>
            <person name="Petrosino J."/>
            <person name="Pham C."/>
            <person name="Pham P."/>
            <person name="Pu L.-L."/>
            <person name="Puazo M."/>
            <person name="Raj R."/>
            <person name="Reid J."/>
            <person name="Rouhana J."/>
            <person name="Saada N."/>
            <person name="Shang Y."/>
            <person name="Simmons D."/>
            <person name="Thornton R."/>
            <person name="Warren J."/>
            <person name="Weissenberger G."/>
            <person name="Zhang J."/>
            <person name="Zhang L."/>
            <person name="Zhou C."/>
            <person name="Zhu D."/>
            <person name="Muzny D."/>
            <person name="Worley K."/>
            <person name="Gibbs R."/>
        </authorList>
    </citation>
    <scope>NUCLEOTIDE SEQUENCE [LARGE SCALE GENOMIC DNA]</scope>
    <source>
        <strain evidence="8 9">DSM 15436</strain>
    </source>
</reference>
<dbReference type="Pfam" id="PF02754">
    <property type="entry name" value="CCG"/>
    <property type="match status" value="2"/>
</dbReference>
<protein>
    <submittedName>
        <fullName evidence="8">Cysteine-rich domain protein</fullName>
    </submittedName>
</protein>
<dbReference type="Proteomes" id="UP000010301">
    <property type="component" value="Unassembled WGS sequence"/>
</dbReference>
<feature type="transmembrane region" description="Helical" evidence="6">
    <location>
        <begin position="257"/>
        <end position="285"/>
    </location>
</feature>
<evidence type="ECO:0000256" key="1">
    <source>
        <dbReference type="ARBA" id="ARBA00022485"/>
    </source>
</evidence>
<evidence type="ECO:0000256" key="3">
    <source>
        <dbReference type="ARBA" id="ARBA00023002"/>
    </source>
</evidence>
<feature type="domain" description="4Fe-4S ferredoxin-type" evidence="7">
    <location>
        <begin position="440"/>
        <end position="470"/>
    </location>
</feature>
<evidence type="ECO:0000313" key="8">
    <source>
        <dbReference type="EMBL" id="EEH64570.1"/>
    </source>
</evidence>
<feature type="transmembrane region" description="Helical" evidence="6">
    <location>
        <begin position="189"/>
        <end position="211"/>
    </location>
</feature>
<comment type="caution">
    <text evidence="8">The sequence shown here is derived from an EMBL/GenBank/DDBJ whole genome shotgun (WGS) entry which is preliminary data.</text>
</comment>
<dbReference type="Pfam" id="PF13187">
    <property type="entry name" value="Fer4_9"/>
    <property type="match status" value="1"/>
</dbReference>
<dbReference type="InterPro" id="IPR017896">
    <property type="entry name" value="4Fe4S_Fe-S-bd"/>
</dbReference>
<dbReference type="HOGENOM" id="CLU_005304_2_0_11"/>
<dbReference type="InterPro" id="IPR004017">
    <property type="entry name" value="Cys_rich_dom"/>
</dbReference>
<evidence type="ECO:0000256" key="5">
    <source>
        <dbReference type="ARBA" id="ARBA00023014"/>
    </source>
</evidence>
<dbReference type="PROSITE" id="PS00198">
    <property type="entry name" value="4FE4S_FER_1"/>
    <property type="match status" value="2"/>
</dbReference>
<dbReference type="STRING" id="525245.HMPREF0044_0307"/>
<dbReference type="InterPro" id="IPR017900">
    <property type="entry name" value="4Fe4S_Fe_S_CS"/>
</dbReference>
<feature type="transmembrane region" description="Helical" evidence="6">
    <location>
        <begin position="231"/>
        <end position="250"/>
    </location>
</feature>
<keyword evidence="4" id="KW-0408">Iron</keyword>
<feature type="transmembrane region" description="Helical" evidence="6">
    <location>
        <begin position="83"/>
        <end position="104"/>
    </location>
</feature>
<dbReference type="RefSeq" id="WP_006547304.1">
    <property type="nucleotide sequence ID" value="NZ_DS999545.1"/>
</dbReference>
<feature type="transmembrane region" description="Helical" evidence="6">
    <location>
        <begin position="124"/>
        <end position="143"/>
    </location>
</feature>
<keyword evidence="6" id="KW-0472">Membrane</keyword>
<organism evidence="8 9">
    <name type="scientific">Gleimia coleocanis DSM 15436</name>
    <dbReference type="NCBI Taxonomy" id="525245"/>
    <lineage>
        <taxon>Bacteria</taxon>
        <taxon>Bacillati</taxon>
        <taxon>Actinomycetota</taxon>
        <taxon>Actinomycetes</taxon>
        <taxon>Actinomycetales</taxon>
        <taxon>Actinomycetaceae</taxon>
        <taxon>Gleimia</taxon>
    </lineage>
</organism>
<dbReference type="PANTHER" id="PTHR43255">
    <property type="entry name" value="IRON-SULFUR-BINDING OXIDOREDUCTASE FADF-RELATED-RELATED"/>
    <property type="match status" value="1"/>
</dbReference>
<dbReference type="GO" id="GO:0016491">
    <property type="term" value="F:oxidoreductase activity"/>
    <property type="evidence" value="ECO:0007669"/>
    <property type="project" value="UniProtKB-KW"/>
</dbReference>
<feature type="domain" description="4Fe-4S ferredoxin-type" evidence="7">
    <location>
        <begin position="344"/>
        <end position="374"/>
    </location>
</feature>
<name>C0VYR7_9ACTO</name>
<dbReference type="GO" id="GO:0046872">
    <property type="term" value="F:metal ion binding"/>
    <property type="evidence" value="ECO:0007669"/>
    <property type="project" value="UniProtKB-KW"/>
</dbReference>
<dbReference type="EMBL" id="ACFG01000004">
    <property type="protein sequence ID" value="EEH64570.1"/>
    <property type="molecule type" value="Genomic_DNA"/>
</dbReference>
<keyword evidence="2" id="KW-0479">Metal-binding</keyword>
<proteinExistence type="predicted"/>
<evidence type="ECO:0000313" key="9">
    <source>
        <dbReference type="Proteomes" id="UP000010301"/>
    </source>
</evidence>
<dbReference type="SUPFAM" id="SSF46548">
    <property type="entry name" value="alpha-helical ferredoxin"/>
    <property type="match status" value="1"/>
</dbReference>
<keyword evidence="6" id="KW-1133">Transmembrane helix</keyword>
<evidence type="ECO:0000256" key="4">
    <source>
        <dbReference type="ARBA" id="ARBA00023004"/>
    </source>
</evidence>
<sequence length="786" mass="86106">MHPVLKELWLNPSTVRLVSLLLAVIISGIGLAAFLRAILVLVSRIKQGRPQPSRFNHPWQRLKMLLLNLLSHKEFKGRPAVRIAHWLVMVSFPVLFLTLVTGYGQLFNPAFQLPLLGHFFLFEWLVEFFAWAGLAGIIWLIFVRVRATHGSVEEAEGGTLRVSAKHEPNSPYPQGASRFLGSTRWEARFVEAIILLVVVAVIGLRALEFALGKTRATNEFGTLILNPEYATAWHFPLTAWLGTLLAKLPVNALLSALYVLAFLKIAVSMIWMAVVGVVTTMGVAWHRFLALVNVYARRNADGSKSLGALPPLLVDGKPVRSDEDLESLDEDAVLGYGSVADLTWKARLDFSTCTECGRCQELCPAWNTGKPLSPKLLVLSLRDHVAAVEVTKALPSPEGNEVDPNWPQSAHSVDVLAALRASGNTGDSGVSLVSASLVGEVVSEDALWDCTTCGACVDQCPVDIEHVDHIINLRRHQVLMESAFPRDLAKPFRSLETKGNPYGQAARKRMDWAKNLDFDVPVIGEDVEDASELDWVFWVGCAGAFDDRAKKTSAAVAELLWRAEVRFGVLGSGESCTGDPARRAGNELLFQMLAEQAISTLHEASVKRIVVSCAHCFNTIANEYPELGGTFEVIHHTQLLNRLVREGRLRLAAPPVSTSEGDAVSSSILKTKITFHDPCYLGRHNQIFEAPRELLSADSQLELVEMPRSQDRAMCCGAGGSRAWMEESRGQRIAQVRADEAAETGATVVATGCPFCTQMLSSTSASVEVKDVSLLMLDAVRRGDVE</sequence>
<dbReference type="InterPro" id="IPR051460">
    <property type="entry name" value="HdrC_iron-sulfur_subunit"/>
</dbReference>
<keyword evidence="9" id="KW-1185">Reference proteome</keyword>
<dbReference type="GO" id="GO:0051539">
    <property type="term" value="F:4 iron, 4 sulfur cluster binding"/>
    <property type="evidence" value="ECO:0007669"/>
    <property type="project" value="UniProtKB-KW"/>
</dbReference>
<accession>C0VYR7</accession>
<feature type="transmembrane region" description="Helical" evidence="6">
    <location>
        <begin position="20"/>
        <end position="42"/>
    </location>
</feature>
<evidence type="ECO:0000256" key="6">
    <source>
        <dbReference type="SAM" id="Phobius"/>
    </source>
</evidence>
<dbReference type="AlphaFoldDB" id="C0VYR7"/>
<keyword evidence="6" id="KW-0812">Transmembrane</keyword>
<keyword evidence="1" id="KW-0004">4Fe-4S</keyword>
<keyword evidence="3" id="KW-0560">Oxidoreductase</keyword>
<dbReference type="OrthoDB" id="9794954at2"/>
<gene>
    <name evidence="8" type="ORF">HMPREF0044_0307</name>
</gene>
<dbReference type="eggNOG" id="COG0247">
    <property type="taxonomic scope" value="Bacteria"/>
</dbReference>
<dbReference type="PANTHER" id="PTHR43255:SF1">
    <property type="entry name" value="IRON-SULFUR-BINDING OXIDOREDUCTASE FADF-RELATED"/>
    <property type="match status" value="1"/>
</dbReference>
<dbReference type="PROSITE" id="PS51379">
    <property type="entry name" value="4FE4S_FER_2"/>
    <property type="match status" value="2"/>
</dbReference>
<evidence type="ECO:0000259" key="7">
    <source>
        <dbReference type="PROSITE" id="PS51379"/>
    </source>
</evidence>
<dbReference type="InterPro" id="IPR009051">
    <property type="entry name" value="Helical_ferredxn"/>
</dbReference>